<name>A0A5C6TLE7_FUSOC</name>
<accession>A0A5C6TLE7</accession>
<protein>
    <submittedName>
        <fullName evidence="1">Uncharacterized protein</fullName>
    </submittedName>
</protein>
<evidence type="ECO:0000313" key="1">
    <source>
        <dbReference type="EMBL" id="TXC10691.1"/>
    </source>
</evidence>
<sequence length="102" mass="11250">MTALENARLCVREKDSNAIVRVNKYRSEREGIELFSVTMQTPCLWNRKQGPGGEAIFEIIPLKLLDLECTLTNAASASKVPVWDLGSQVGIARQLMMGICGP</sequence>
<proteinExistence type="predicted"/>
<organism evidence="1 2">
    <name type="scientific">Fusarium oxysporum f. sp. cubense</name>
    <dbReference type="NCBI Taxonomy" id="61366"/>
    <lineage>
        <taxon>Eukaryota</taxon>
        <taxon>Fungi</taxon>
        <taxon>Dikarya</taxon>
        <taxon>Ascomycota</taxon>
        <taxon>Pezizomycotina</taxon>
        <taxon>Sordariomycetes</taxon>
        <taxon>Hypocreomycetidae</taxon>
        <taxon>Hypocreales</taxon>
        <taxon>Nectriaceae</taxon>
        <taxon>Fusarium</taxon>
        <taxon>Fusarium oxysporum species complex</taxon>
    </lineage>
</organism>
<dbReference type="Proteomes" id="UP000321331">
    <property type="component" value="Unassembled WGS sequence"/>
</dbReference>
<comment type="caution">
    <text evidence="1">The sequence shown here is derived from an EMBL/GenBank/DDBJ whole genome shotgun (WGS) entry which is preliminary data.</text>
</comment>
<evidence type="ECO:0000313" key="2">
    <source>
        <dbReference type="Proteomes" id="UP000321331"/>
    </source>
</evidence>
<dbReference type="AlphaFoldDB" id="A0A5C6TLE7"/>
<reference evidence="1 2" key="1">
    <citation type="submission" date="2019-07" db="EMBL/GenBank/DDBJ databases">
        <title>The First High-Quality Draft Genome Sequence of the Causal Agent of the Current Panama Disease Epidemic.</title>
        <authorList>
            <person name="Warmington R.J."/>
            <person name="Kay W."/>
            <person name="Jeffries A."/>
            <person name="Bebber D."/>
            <person name="Moore K."/>
            <person name="Studholme D.J."/>
        </authorList>
    </citation>
    <scope>NUCLEOTIDE SEQUENCE [LARGE SCALE GENOMIC DNA]</scope>
    <source>
        <strain evidence="1 2">TR4</strain>
    </source>
</reference>
<dbReference type="EMBL" id="VMNF01000004">
    <property type="protein sequence ID" value="TXC10691.1"/>
    <property type="molecule type" value="Genomic_DNA"/>
</dbReference>
<gene>
    <name evidence="1" type="ORF">FocTR4_00005448</name>
</gene>